<dbReference type="InterPro" id="IPR050708">
    <property type="entry name" value="T6SS_VgrG/RHS"/>
</dbReference>
<name>A0A5C6AUT2_9BACT</name>
<feature type="compositionally biased region" description="Basic and acidic residues" evidence="1">
    <location>
        <begin position="511"/>
        <end position="533"/>
    </location>
</feature>
<comment type="caution">
    <text evidence="2">The sequence shown here is derived from an EMBL/GenBank/DDBJ whole genome shotgun (WGS) entry which is preliminary data.</text>
</comment>
<dbReference type="OrthoDB" id="291501at2"/>
<accession>A0A5C6AUT2</accession>
<dbReference type="InterPro" id="IPR022385">
    <property type="entry name" value="Rhs_assc_core"/>
</dbReference>
<dbReference type="AlphaFoldDB" id="A0A5C6AUT2"/>
<organism evidence="2 3">
    <name type="scientific">Stieleria varia</name>
    <dbReference type="NCBI Taxonomy" id="2528005"/>
    <lineage>
        <taxon>Bacteria</taxon>
        <taxon>Pseudomonadati</taxon>
        <taxon>Planctomycetota</taxon>
        <taxon>Planctomycetia</taxon>
        <taxon>Pirellulales</taxon>
        <taxon>Pirellulaceae</taxon>
        <taxon>Stieleria</taxon>
    </lineage>
</organism>
<dbReference type="GO" id="GO:0016787">
    <property type="term" value="F:hydrolase activity"/>
    <property type="evidence" value="ECO:0007669"/>
    <property type="project" value="UniProtKB-KW"/>
</dbReference>
<dbReference type="Gene3D" id="2.180.10.10">
    <property type="entry name" value="RHS repeat-associated core"/>
    <property type="match status" value="1"/>
</dbReference>
<dbReference type="PANTHER" id="PTHR32305">
    <property type="match status" value="1"/>
</dbReference>
<protein>
    <submittedName>
        <fullName evidence="2">tRNA3(Ser)-specific nuclease WapA</fullName>
        <ecNumber evidence="2">3.1.-.-</ecNumber>
    </submittedName>
</protein>
<dbReference type="Proteomes" id="UP000320176">
    <property type="component" value="Unassembled WGS sequence"/>
</dbReference>
<dbReference type="PANTHER" id="PTHR32305:SF15">
    <property type="entry name" value="PROTEIN RHSA-RELATED"/>
    <property type="match status" value="1"/>
</dbReference>
<feature type="region of interest" description="Disordered" evidence="1">
    <location>
        <begin position="1"/>
        <end position="25"/>
    </location>
</feature>
<evidence type="ECO:0000256" key="1">
    <source>
        <dbReference type="SAM" id="MobiDB-lite"/>
    </source>
</evidence>
<evidence type="ECO:0000313" key="3">
    <source>
        <dbReference type="Proteomes" id="UP000320176"/>
    </source>
</evidence>
<gene>
    <name evidence="2" type="primary">wapA_3</name>
    <name evidence="2" type="ORF">Pla52n_40480</name>
</gene>
<keyword evidence="3" id="KW-1185">Reference proteome</keyword>
<reference evidence="2 3" key="1">
    <citation type="submission" date="2019-02" db="EMBL/GenBank/DDBJ databases">
        <title>Deep-cultivation of Planctomycetes and their phenomic and genomic characterization uncovers novel biology.</title>
        <authorList>
            <person name="Wiegand S."/>
            <person name="Jogler M."/>
            <person name="Boedeker C."/>
            <person name="Pinto D."/>
            <person name="Vollmers J."/>
            <person name="Rivas-Marin E."/>
            <person name="Kohn T."/>
            <person name="Peeters S.H."/>
            <person name="Heuer A."/>
            <person name="Rast P."/>
            <person name="Oberbeckmann S."/>
            <person name="Bunk B."/>
            <person name="Jeske O."/>
            <person name="Meyerdierks A."/>
            <person name="Storesund J.E."/>
            <person name="Kallscheuer N."/>
            <person name="Luecker S."/>
            <person name="Lage O.M."/>
            <person name="Pohl T."/>
            <person name="Merkel B.J."/>
            <person name="Hornburger P."/>
            <person name="Mueller R.-W."/>
            <person name="Bruemmer F."/>
            <person name="Labrenz M."/>
            <person name="Spormann A.M."/>
            <person name="Op Den Camp H."/>
            <person name="Overmann J."/>
            <person name="Amann R."/>
            <person name="Jetten M.S.M."/>
            <person name="Mascher T."/>
            <person name="Medema M.H."/>
            <person name="Devos D.P."/>
            <person name="Kaster A.-K."/>
            <person name="Ovreas L."/>
            <person name="Rohde M."/>
            <person name="Galperin M.Y."/>
            <person name="Jogler C."/>
        </authorList>
    </citation>
    <scope>NUCLEOTIDE SEQUENCE [LARGE SCALE GENOMIC DNA]</scope>
    <source>
        <strain evidence="2 3">Pla52n</strain>
    </source>
</reference>
<sequence>MESWGQNPGDRAPRNCRPKKSFPRKVLRLQKSPDGSDVVRTYTDRGQLATIALGSTTIDTRTYDDGGRMLTSVYNNGVSETRTYNVDNTLASISYSGAAIGNYTYGWDDNKNKTSESITGTMSGYGFSVGTSGYDDEDRLVNWERADTNLDQSWNLSLVGDWNSITENGSSQSRTHGPTHEILTVASQAVEHDAKGNQTEIPAVLRPGTDPLKMKWDFENKLIGADIDNDSTDDITYQFDALGRRVGRDDGTTAMVYVQSGQQTIADYTSGTAATSPTYTYLYASYIDEPVLRTGGSGNRYFHRNQQYSITALTDTSGTIQERYAYSAYGMLSIFDGSGTARTSTAEGNRYTYTGREYDESMDVYHYRARMYDPVVGRFCSRDPIGRLLQALAAYLYTDDMPLVYVDADGRSPEDTREKPAETGRECALMYSWIAPDLETEGLLEKMKKLGQCVGSIPFGPGDPRYVNRVTDCFKAAALGDLTDKGEEALTALSHMICCEAFKNKPGVGDPCEKSTRSDKPPGEKPERFPCWDPKDASSPPPQFCGECCNFLSCSRAIKILLKGEGFTGLWGNGSGIKEYHGCLGRCKR</sequence>
<dbReference type="NCBIfam" id="TIGR03696">
    <property type="entry name" value="Rhs_assc_core"/>
    <property type="match status" value="1"/>
</dbReference>
<keyword evidence="2" id="KW-0378">Hydrolase</keyword>
<feature type="region of interest" description="Disordered" evidence="1">
    <location>
        <begin position="507"/>
        <end position="533"/>
    </location>
</feature>
<proteinExistence type="predicted"/>
<feature type="compositionally biased region" description="Basic residues" evidence="1">
    <location>
        <begin position="14"/>
        <end position="25"/>
    </location>
</feature>
<dbReference type="EMBL" id="SJPN01000004">
    <property type="protein sequence ID" value="TWU02959.1"/>
    <property type="molecule type" value="Genomic_DNA"/>
</dbReference>
<evidence type="ECO:0000313" key="2">
    <source>
        <dbReference type="EMBL" id="TWU02959.1"/>
    </source>
</evidence>
<dbReference type="EC" id="3.1.-.-" evidence="2"/>